<accession>A0A380P8F5</accession>
<name>A0A380P8F5_WEIVI</name>
<organism evidence="1 2">
    <name type="scientific">Weissella viridescens</name>
    <name type="common">Lactobacillus viridescens</name>
    <dbReference type="NCBI Taxonomy" id="1629"/>
    <lineage>
        <taxon>Bacteria</taxon>
        <taxon>Bacillati</taxon>
        <taxon>Bacillota</taxon>
        <taxon>Bacilli</taxon>
        <taxon>Lactobacillales</taxon>
        <taxon>Lactobacillaceae</taxon>
        <taxon>Weissella</taxon>
    </lineage>
</organism>
<protein>
    <submittedName>
        <fullName evidence="1">Uncharacterized protein</fullName>
    </submittedName>
</protein>
<dbReference type="EMBL" id="UHIV01000008">
    <property type="protein sequence ID" value="SUP61490.1"/>
    <property type="molecule type" value="Genomic_DNA"/>
</dbReference>
<evidence type="ECO:0000313" key="2">
    <source>
        <dbReference type="Proteomes" id="UP000254621"/>
    </source>
</evidence>
<gene>
    <name evidence="1" type="ORF">NCTC13645_02653</name>
</gene>
<dbReference type="AlphaFoldDB" id="A0A380P8F5"/>
<proteinExistence type="predicted"/>
<sequence length="45" mass="5427">MDQLKRAHLSIDQDRILMTDDDLLGQLKNWFKYRHTGKLMVKKIL</sequence>
<dbReference type="Proteomes" id="UP000254621">
    <property type="component" value="Unassembled WGS sequence"/>
</dbReference>
<reference evidence="1 2" key="1">
    <citation type="submission" date="2018-06" db="EMBL/GenBank/DDBJ databases">
        <authorList>
            <consortium name="Pathogen Informatics"/>
            <person name="Doyle S."/>
        </authorList>
    </citation>
    <scope>NUCLEOTIDE SEQUENCE [LARGE SCALE GENOMIC DNA]</scope>
    <source>
        <strain evidence="1 2">NCTC13645</strain>
    </source>
</reference>
<evidence type="ECO:0000313" key="1">
    <source>
        <dbReference type="EMBL" id="SUP61490.1"/>
    </source>
</evidence>